<keyword evidence="4" id="KW-0503">Monooxygenase</keyword>
<dbReference type="InterPro" id="IPR002938">
    <property type="entry name" value="FAD-bd"/>
</dbReference>
<protein>
    <submittedName>
        <fullName evidence="4">Monooxygenase FAD-binding protein</fullName>
    </submittedName>
</protein>
<dbReference type="InterPro" id="IPR050631">
    <property type="entry name" value="PheA/TfdB_FAD_monoxygenase"/>
</dbReference>
<evidence type="ECO:0000313" key="5">
    <source>
        <dbReference type="Proteomes" id="UP000009235"/>
    </source>
</evidence>
<dbReference type="GO" id="GO:0071949">
    <property type="term" value="F:FAD binding"/>
    <property type="evidence" value="ECO:0007669"/>
    <property type="project" value="InterPro"/>
</dbReference>
<dbReference type="PANTHER" id="PTHR43476:SF4">
    <property type="entry name" value="BLR0106 PROTEIN"/>
    <property type="match status" value="1"/>
</dbReference>
<evidence type="ECO:0000259" key="3">
    <source>
        <dbReference type="Pfam" id="PF01494"/>
    </source>
</evidence>
<dbReference type="SUPFAM" id="SSF51905">
    <property type="entry name" value="FAD/NAD(P)-binding domain"/>
    <property type="match status" value="1"/>
</dbReference>
<evidence type="ECO:0000256" key="2">
    <source>
        <dbReference type="ARBA" id="ARBA00023027"/>
    </source>
</evidence>
<dbReference type="OrthoDB" id="103324at2"/>
<proteinExistence type="predicted"/>
<keyword evidence="2" id="KW-0520">NAD</keyword>
<evidence type="ECO:0000313" key="4">
    <source>
        <dbReference type="EMBL" id="AEF40721.1"/>
    </source>
</evidence>
<dbReference type="AlphaFoldDB" id="F6ER34"/>
<dbReference type="Proteomes" id="UP000009235">
    <property type="component" value="Chromosome"/>
</dbReference>
<dbReference type="KEGG" id="asd:AS9A_2274"/>
<dbReference type="Pfam" id="PF01494">
    <property type="entry name" value="FAD_binding_3"/>
    <property type="match status" value="1"/>
</dbReference>
<keyword evidence="1" id="KW-0560">Oxidoreductase</keyword>
<dbReference type="EMBL" id="CP002786">
    <property type="protein sequence ID" value="AEF40721.1"/>
    <property type="molecule type" value="Genomic_DNA"/>
</dbReference>
<dbReference type="PRINTS" id="PR00420">
    <property type="entry name" value="RNGMNOXGNASE"/>
</dbReference>
<dbReference type="STRING" id="443218.AS9A_2274"/>
<reference evidence="4 5" key="1">
    <citation type="journal article" date="2011" name="J. Bacteriol.">
        <title>Complete genome sequence of Amycolicicoccus subflavus DQS3-9A1T, an actinomycete isolated from crude oil-polluted soil.</title>
        <authorList>
            <person name="Cai M."/>
            <person name="Chen W.M."/>
            <person name="Nie Y."/>
            <person name="Chi C.Q."/>
            <person name="Wang Y.N."/>
            <person name="Tang Y.Q."/>
            <person name="Li G.Y."/>
            <person name="Wu X.L."/>
        </authorList>
    </citation>
    <scope>NUCLEOTIDE SEQUENCE [LARGE SCALE GENOMIC DNA]</scope>
    <source>
        <strain evidence="5">DSM 45089 / DQS3-9A1</strain>
    </source>
</reference>
<dbReference type="RefSeq" id="WP_013807070.1">
    <property type="nucleotide sequence ID" value="NC_015564.1"/>
</dbReference>
<keyword evidence="5" id="KW-1185">Reference proteome</keyword>
<gene>
    <name evidence="4" type="ordered locus">AS9A_2274</name>
</gene>
<dbReference type="PANTHER" id="PTHR43476">
    <property type="entry name" value="3-(3-HYDROXY-PHENYL)PROPIONATE/3-HYDROXYCINNAMIC ACID HYDROXYLASE"/>
    <property type="match status" value="1"/>
</dbReference>
<evidence type="ECO:0000256" key="1">
    <source>
        <dbReference type="ARBA" id="ARBA00023002"/>
    </source>
</evidence>
<feature type="domain" description="FAD-binding" evidence="3">
    <location>
        <begin position="6"/>
        <end position="315"/>
    </location>
</feature>
<accession>F6ER34</accession>
<dbReference type="Gene3D" id="3.50.50.60">
    <property type="entry name" value="FAD/NAD(P)-binding domain"/>
    <property type="match status" value="1"/>
</dbReference>
<dbReference type="InterPro" id="IPR036188">
    <property type="entry name" value="FAD/NAD-bd_sf"/>
</dbReference>
<dbReference type="GO" id="GO:0004497">
    <property type="term" value="F:monooxygenase activity"/>
    <property type="evidence" value="ECO:0007669"/>
    <property type="project" value="UniProtKB-KW"/>
</dbReference>
<organism evidence="4 5">
    <name type="scientific">Hoyosella subflava (strain DSM 45089 / JCM 17490 / NBRC 109087 / DQS3-9A1)</name>
    <name type="common">Amycolicicoccus subflavus</name>
    <dbReference type="NCBI Taxonomy" id="443218"/>
    <lineage>
        <taxon>Bacteria</taxon>
        <taxon>Bacillati</taxon>
        <taxon>Actinomycetota</taxon>
        <taxon>Actinomycetes</taxon>
        <taxon>Mycobacteriales</taxon>
        <taxon>Hoyosellaceae</taxon>
        <taxon>Hoyosella</taxon>
    </lineage>
</organism>
<name>F6ER34_HOYSD</name>
<dbReference type="eggNOG" id="COG0654">
    <property type="taxonomic scope" value="Bacteria"/>
</dbReference>
<dbReference type="HOGENOM" id="CLU_024648_7_0_11"/>
<sequence>MSEIEFDVAIVGGRCAGATLGAILAQRGLRVCVLDKATFPSEALSTCAFQSNGVDVLRRIGVLDEILAAGAHVLRRATVTSTHEKFTVDMDPAVYGQALGMRRSTMDAILIEHAARAGADVRAGCPVEGAIVEKGQVRGVRTRSGQIRARVVIGADGRLSTVARAVGAKEYCTRPGGRVPLWAFYDGVDPGHGFFFGAVGGAQTGSTAFLGLPLDGQFLATVGVSADEALGVLKDRYNQFDARLRLFPELAAAVEGATRVGPIRVLQKWHSYFRESAGPGWALVGDAGHFKDYSLGQGQSDAFRQAEYLADRLTHGLAPGADLDRELARWWRWRDRDAWQMYWANSLLGEPHLPDALADGLFGLAARDTTVATDFAHIFNKKVSPLRAAATPTRVARIAPGIARSVLGPGDLLRSTRATAEFAAFTAKLLAQHPRSPLCRRYPQPSGTRS</sequence>